<sequence length="235" mass="26496">ENFQVLRLKFTKRRIIGIILPTFQLKMGKQTKWKTSQKRNAKKNNVACVNEIVTETASSCTETSSPRKIGHSHSLDCDLKERTKFSNQLKLDRRASEQYFPALQGGDAVNLNCCDDEGAVGGEICDLRESIHVADDLSVNEDNHFDTCSFDTNLVDEGAICDLDKMFQHQEFVRYGGDNSDDCQSDLELKICAGHTTEEMSVPSHQHNDHLFTNLSDDESESENCSYVYNPQPAH</sequence>
<evidence type="ECO:0000256" key="1">
    <source>
        <dbReference type="SAM" id="MobiDB-lite"/>
    </source>
</evidence>
<feature type="non-terminal residue" evidence="2">
    <location>
        <position position="235"/>
    </location>
</feature>
<dbReference type="AlphaFoldDB" id="A0A0B6Y3D5"/>
<feature type="non-terminal residue" evidence="2">
    <location>
        <position position="1"/>
    </location>
</feature>
<organism evidence="2">
    <name type="scientific">Arion vulgaris</name>
    <dbReference type="NCBI Taxonomy" id="1028688"/>
    <lineage>
        <taxon>Eukaryota</taxon>
        <taxon>Metazoa</taxon>
        <taxon>Spiralia</taxon>
        <taxon>Lophotrochozoa</taxon>
        <taxon>Mollusca</taxon>
        <taxon>Gastropoda</taxon>
        <taxon>Heterobranchia</taxon>
        <taxon>Euthyneura</taxon>
        <taxon>Panpulmonata</taxon>
        <taxon>Eupulmonata</taxon>
        <taxon>Stylommatophora</taxon>
        <taxon>Helicina</taxon>
        <taxon>Arionoidea</taxon>
        <taxon>Arionidae</taxon>
        <taxon>Arion</taxon>
    </lineage>
</organism>
<dbReference type="EMBL" id="HACG01003160">
    <property type="protein sequence ID" value="CEK50025.1"/>
    <property type="molecule type" value="Transcribed_RNA"/>
</dbReference>
<accession>A0A0B6Y3D5</accession>
<protein>
    <submittedName>
        <fullName evidence="2">Uncharacterized protein</fullName>
    </submittedName>
</protein>
<name>A0A0B6Y3D5_9EUPU</name>
<evidence type="ECO:0000313" key="2">
    <source>
        <dbReference type="EMBL" id="CEK50025.1"/>
    </source>
</evidence>
<feature type="region of interest" description="Disordered" evidence="1">
    <location>
        <begin position="200"/>
        <end position="235"/>
    </location>
</feature>
<proteinExistence type="predicted"/>
<gene>
    <name evidence="2" type="primary">ORF9651</name>
</gene>
<reference evidence="2" key="1">
    <citation type="submission" date="2014-12" db="EMBL/GenBank/DDBJ databases">
        <title>Insight into the proteome of Arion vulgaris.</title>
        <authorList>
            <person name="Aradska J."/>
            <person name="Bulat T."/>
            <person name="Smidak R."/>
            <person name="Sarate P."/>
            <person name="Gangsoo J."/>
            <person name="Sialana F."/>
            <person name="Bilban M."/>
            <person name="Lubec G."/>
        </authorList>
    </citation>
    <scope>NUCLEOTIDE SEQUENCE</scope>
    <source>
        <tissue evidence="2">Skin</tissue>
    </source>
</reference>